<protein>
    <submittedName>
        <fullName evidence="4">Retrovirus polyprotein</fullName>
    </submittedName>
</protein>
<dbReference type="Proteomes" id="UP001446871">
    <property type="component" value="Unassembled WGS sequence"/>
</dbReference>
<dbReference type="InterPro" id="IPR050951">
    <property type="entry name" value="Retrovirus_Pol_polyprotein"/>
</dbReference>
<dbReference type="EMBL" id="JAQQWM010000007">
    <property type="protein sequence ID" value="KAK8057123.1"/>
    <property type="molecule type" value="Genomic_DNA"/>
</dbReference>
<keyword evidence="5" id="KW-1185">Reference proteome</keyword>
<evidence type="ECO:0000256" key="1">
    <source>
        <dbReference type="ARBA" id="ARBA00022884"/>
    </source>
</evidence>
<dbReference type="PANTHER" id="PTHR37984">
    <property type="entry name" value="PROTEIN CBG26694"/>
    <property type="match status" value="1"/>
</dbReference>
<dbReference type="Gene3D" id="1.10.340.70">
    <property type="match status" value="1"/>
</dbReference>
<dbReference type="Pfam" id="PF17921">
    <property type="entry name" value="Integrase_H2C2"/>
    <property type="match status" value="1"/>
</dbReference>
<feature type="domain" description="Integrase catalytic" evidence="3">
    <location>
        <begin position="262"/>
        <end position="385"/>
    </location>
</feature>
<feature type="compositionally biased region" description="Basic residues" evidence="2">
    <location>
        <begin position="1"/>
        <end position="11"/>
    </location>
</feature>
<evidence type="ECO:0000256" key="2">
    <source>
        <dbReference type="SAM" id="MobiDB-lite"/>
    </source>
</evidence>
<dbReference type="PROSITE" id="PS50994">
    <property type="entry name" value="INTEGRASE"/>
    <property type="match status" value="1"/>
</dbReference>
<keyword evidence="1" id="KW-0694">RNA-binding</keyword>
<organism evidence="4 5">
    <name type="scientific">Apiospora saccharicola</name>
    <dbReference type="NCBI Taxonomy" id="335842"/>
    <lineage>
        <taxon>Eukaryota</taxon>
        <taxon>Fungi</taxon>
        <taxon>Dikarya</taxon>
        <taxon>Ascomycota</taxon>
        <taxon>Pezizomycotina</taxon>
        <taxon>Sordariomycetes</taxon>
        <taxon>Xylariomycetidae</taxon>
        <taxon>Amphisphaeriales</taxon>
        <taxon>Apiosporaceae</taxon>
        <taxon>Apiospora</taxon>
    </lineage>
</organism>
<proteinExistence type="predicted"/>
<feature type="region of interest" description="Disordered" evidence="2">
    <location>
        <begin position="1"/>
        <end position="80"/>
    </location>
</feature>
<dbReference type="Gene3D" id="3.30.420.10">
    <property type="entry name" value="Ribonuclease H-like superfamily/Ribonuclease H"/>
    <property type="match status" value="1"/>
</dbReference>
<dbReference type="SUPFAM" id="SSF53098">
    <property type="entry name" value="Ribonuclease H-like"/>
    <property type="match status" value="1"/>
</dbReference>
<feature type="compositionally biased region" description="Acidic residues" evidence="2">
    <location>
        <begin position="33"/>
        <end position="52"/>
    </location>
</feature>
<evidence type="ECO:0000313" key="4">
    <source>
        <dbReference type="EMBL" id="KAK8057123.1"/>
    </source>
</evidence>
<evidence type="ECO:0000259" key="3">
    <source>
        <dbReference type="PROSITE" id="PS50994"/>
    </source>
</evidence>
<dbReference type="InterPro" id="IPR036397">
    <property type="entry name" value="RNaseH_sf"/>
</dbReference>
<sequence>MAAKPSPKHMKRSDTQSPLPAIQKRIRELEDSKSEDEDSHSEDEDSAVEDEDGSRLPYRRSPIEAVPTQKGGLSPDSDLRKMDRSLLDNRDADIDEPVLEEPDYRYHNLDVYPERDEQGSYRDDGTTDVAAFAPVCLLEDNDDAPAESGVLLTDALLDANRKDDDLATYRARARNQDKDFHMSNGLLLFQSRLVVPGVFVIRLIHEMHARITSAHPGRNKTRMLIAAQYWWPRMNGDIDRYLANYMTCKASKHPRDKTPGLLKPLPVPYRAWHSLAVDFKSMPKDKQGRDDVLVVIDRLSKAVWSTACTISATAGDAARMYYEGPFRIFGLPKNITSDRGPQFVTDFTNEMSRILGIKWKLATSGHSQTAGQAEIINEYLDQRLRPYVNHFQDNWAVALPAMDAVQLSMPHESLFEPKVSCGASGPGTHA</sequence>
<dbReference type="PANTHER" id="PTHR37984:SF5">
    <property type="entry name" value="PROTEIN NYNRIN-LIKE"/>
    <property type="match status" value="1"/>
</dbReference>
<name>A0ABR1UGR7_9PEZI</name>
<dbReference type="InterPro" id="IPR012337">
    <property type="entry name" value="RNaseH-like_sf"/>
</dbReference>
<gene>
    <name evidence="4" type="ORF">PG996_011060</name>
</gene>
<dbReference type="InterPro" id="IPR001584">
    <property type="entry name" value="Integrase_cat-core"/>
</dbReference>
<evidence type="ECO:0000313" key="5">
    <source>
        <dbReference type="Proteomes" id="UP001446871"/>
    </source>
</evidence>
<accession>A0ABR1UGR7</accession>
<reference evidence="4 5" key="1">
    <citation type="submission" date="2023-01" db="EMBL/GenBank/DDBJ databases">
        <title>Analysis of 21 Apiospora genomes using comparative genomics revels a genus with tremendous synthesis potential of carbohydrate active enzymes and secondary metabolites.</title>
        <authorList>
            <person name="Sorensen T."/>
        </authorList>
    </citation>
    <scope>NUCLEOTIDE SEQUENCE [LARGE SCALE GENOMIC DNA]</scope>
    <source>
        <strain evidence="4 5">CBS 83171</strain>
    </source>
</reference>
<dbReference type="InterPro" id="IPR041588">
    <property type="entry name" value="Integrase_H2C2"/>
</dbReference>
<comment type="caution">
    <text evidence="4">The sequence shown here is derived from an EMBL/GenBank/DDBJ whole genome shotgun (WGS) entry which is preliminary data.</text>
</comment>